<dbReference type="AlphaFoldDB" id="A0A915KWJ5"/>
<name>A0A915KWJ5_ROMCU</name>
<dbReference type="InterPro" id="IPR045055">
    <property type="entry name" value="DNA2/NAM7-like"/>
</dbReference>
<dbReference type="InterPro" id="IPR041679">
    <property type="entry name" value="DNA2/NAM7-like_C"/>
</dbReference>
<dbReference type="PANTHER" id="PTHR10887:SF495">
    <property type="entry name" value="HELICASE SENATAXIN ISOFORM X1-RELATED"/>
    <property type="match status" value="1"/>
</dbReference>
<protein>
    <submittedName>
        <fullName evidence="3">DNA2/NAM7 helicase-like C-terminal domain-containing protein</fullName>
    </submittedName>
</protein>
<reference evidence="3" key="1">
    <citation type="submission" date="2022-11" db="UniProtKB">
        <authorList>
            <consortium name="WormBaseParasite"/>
        </authorList>
    </citation>
    <scope>IDENTIFICATION</scope>
</reference>
<evidence type="ECO:0000313" key="3">
    <source>
        <dbReference type="WBParaSite" id="nRc.2.0.1.t43176-RA"/>
    </source>
</evidence>
<evidence type="ECO:0000313" key="2">
    <source>
        <dbReference type="Proteomes" id="UP000887565"/>
    </source>
</evidence>
<sequence length="281" mass="31422">MASTNSTEVRHQMWKAFNEKGGKEGGFGLVQVTLLGNPCQLDPCITSQEAEELGYGQTLFECLHNMHMPYGLLNEQYPMHPEIRSLVGKLTYCNSVQNSVKKDDRYLPLPTSYPTVISGFPIAWVNVTGQESSQDNSRSIQNIKEARAIVNLVATLIGLQKFKNENIVIITSYSSQVKLLHSTVLEACKAIKAGEYLENGYLSPTEMENELKKGQESDIVIYNIVRSNPYFSIQFLKNYKRLNIAISRAPCPLFILGNATMFPSLKEGQTFVSKELDNNPG</sequence>
<dbReference type="CDD" id="cd18808">
    <property type="entry name" value="SF1_C_Upf1"/>
    <property type="match status" value="1"/>
</dbReference>
<keyword evidence="2" id="KW-1185">Reference proteome</keyword>
<organism evidence="2 3">
    <name type="scientific">Romanomermis culicivorax</name>
    <name type="common">Nematode worm</name>
    <dbReference type="NCBI Taxonomy" id="13658"/>
    <lineage>
        <taxon>Eukaryota</taxon>
        <taxon>Metazoa</taxon>
        <taxon>Ecdysozoa</taxon>
        <taxon>Nematoda</taxon>
        <taxon>Enoplea</taxon>
        <taxon>Dorylaimia</taxon>
        <taxon>Mermithida</taxon>
        <taxon>Mermithoidea</taxon>
        <taxon>Mermithidae</taxon>
        <taxon>Romanomermis</taxon>
    </lineage>
</organism>
<proteinExistence type="predicted"/>
<dbReference type="WBParaSite" id="nRc.2.0.1.t43176-RA">
    <property type="protein sequence ID" value="nRc.2.0.1.t43176-RA"/>
    <property type="gene ID" value="nRc.2.0.1.g43176"/>
</dbReference>
<dbReference type="Gene3D" id="3.40.50.300">
    <property type="entry name" value="P-loop containing nucleotide triphosphate hydrolases"/>
    <property type="match status" value="2"/>
</dbReference>
<evidence type="ECO:0000259" key="1">
    <source>
        <dbReference type="Pfam" id="PF13087"/>
    </source>
</evidence>
<accession>A0A915KWJ5</accession>
<dbReference type="InterPro" id="IPR027417">
    <property type="entry name" value="P-loop_NTPase"/>
</dbReference>
<feature type="domain" description="DNA2/NAM7 helicase-like C-terminal" evidence="1">
    <location>
        <begin position="55"/>
        <end position="259"/>
    </location>
</feature>
<dbReference type="Proteomes" id="UP000887565">
    <property type="component" value="Unplaced"/>
</dbReference>
<dbReference type="PANTHER" id="PTHR10887">
    <property type="entry name" value="DNA2/NAM7 HELICASE FAMILY"/>
    <property type="match status" value="1"/>
</dbReference>
<dbReference type="SUPFAM" id="SSF52540">
    <property type="entry name" value="P-loop containing nucleoside triphosphate hydrolases"/>
    <property type="match status" value="1"/>
</dbReference>
<dbReference type="Pfam" id="PF13087">
    <property type="entry name" value="AAA_12"/>
    <property type="match status" value="1"/>
</dbReference>
<dbReference type="InterPro" id="IPR047187">
    <property type="entry name" value="SF1_C_Upf1"/>
</dbReference>